<dbReference type="Pfam" id="PF16357">
    <property type="entry name" value="PepSY_TM_like_2"/>
    <property type="match status" value="1"/>
</dbReference>
<dbReference type="PANTHER" id="PTHR40115">
    <property type="entry name" value="INNER MEMBRANE PROTEIN WITH PEPSY TM HELIX"/>
    <property type="match status" value="1"/>
</dbReference>
<name>A0ABS6MA07_9GAMM</name>
<dbReference type="PANTHER" id="PTHR40115:SF1">
    <property type="entry name" value="INNER MEMBRANE PROTEIN WITH PEPSY TM HELIX"/>
    <property type="match status" value="1"/>
</dbReference>
<feature type="transmembrane region" description="Helical" evidence="1">
    <location>
        <begin position="183"/>
        <end position="203"/>
    </location>
</feature>
<dbReference type="InterPro" id="IPR032307">
    <property type="entry name" value="PepSY_TM-like_2"/>
</dbReference>
<evidence type="ECO:0000313" key="2">
    <source>
        <dbReference type="EMBL" id="MBV0933110.1"/>
    </source>
</evidence>
<dbReference type="Proteomes" id="UP000755551">
    <property type="component" value="Unassembled WGS sequence"/>
</dbReference>
<comment type="caution">
    <text evidence="2">The sequence shown here is derived from an EMBL/GenBank/DDBJ whole genome shotgun (WGS) entry which is preliminary data.</text>
</comment>
<feature type="transmembrane region" description="Helical" evidence="1">
    <location>
        <begin position="12"/>
        <end position="32"/>
    </location>
</feature>
<reference evidence="2 3" key="1">
    <citation type="submission" date="2021-06" db="EMBL/GenBank/DDBJ databases">
        <title>Bacterium isolated from marine sediment.</title>
        <authorList>
            <person name="Zhu K.-L."/>
            <person name="Du Z.-J."/>
            <person name="Liang Q.-Y."/>
        </authorList>
    </citation>
    <scope>NUCLEOTIDE SEQUENCE [LARGE SCALE GENOMIC DNA]</scope>
    <source>
        <strain evidence="2 3">A346</strain>
    </source>
</reference>
<accession>A0ABS6MA07</accession>
<protein>
    <submittedName>
        <fullName evidence="2">PepSY-associated TM helix domain-containing protein</fullName>
    </submittedName>
</protein>
<evidence type="ECO:0000313" key="3">
    <source>
        <dbReference type="Proteomes" id="UP000755551"/>
    </source>
</evidence>
<gene>
    <name evidence="2" type="ORF">KTN04_07150</name>
</gene>
<organism evidence="2 3">
    <name type="scientific">Marinobacterium weihaiense</name>
    <dbReference type="NCBI Taxonomy" id="2851016"/>
    <lineage>
        <taxon>Bacteria</taxon>
        <taxon>Pseudomonadati</taxon>
        <taxon>Pseudomonadota</taxon>
        <taxon>Gammaproteobacteria</taxon>
        <taxon>Oceanospirillales</taxon>
        <taxon>Oceanospirillaceae</taxon>
        <taxon>Marinobacterium</taxon>
    </lineage>
</organism>
<evidence type="ECO:0000256" key="1">
    <source>
        <dbReference type="SAM" id="Phobius"/>
    </source>
</evidence>
<proteinExistence type="predicted"/>
<keyword evidence="3" id="KW-1185">Reference proteome</keyword>
<keyword evidence="1" id="KW-1133">Transmembrane helix</keyword>
<dbReference type="RefSeq" id="WP_217334537.1">
    <property type="nucleotide sequence ID" value="NZ_JAHQZT010000007.1"/>
</dbReference>
<keyword evidence="1" id="KW-0812">Transmembrane</keyword>
<dbReference type="EMBL" id="JAHQZT010000007">
    <property type="protein sequence ID" value="MBV0933110.1"/>
    <property type="molecule type" value="Genomic_DNA"/>
</dbReference>
<keyword evidence="1" id="KW-0472">Membrane</keyword>
<feature type="transmembrane region" description="Helical" evidence="1">
    <location>
        <begin position="151"/>
        <end position="176"/>
    </location>
</feature>
<sequence>MLVRRSLWLRRLLTWHWISSALALFGMLLFALTGFTLNHAGQIPADVRVQTLEQPVPAPLLERLRATAVEADAAPLPASARDWLRDEQGINLPHRDAEWSAFEVYLSLPRPGGDAWLSVDLESGVLLYESTDRGWIAYLNDLHKGRDAGPAWSLFIDAFALICVLFSLTGLAVLGLHARERAAVWPVTGLGVLVPVLLAVLLIH</sequence>